<keyword evidence="2" id="KW-1185">Reference proteome</keyword>
<gene>
    <name evidence="1" type="ORF">NFI80_01385</name>
</gene>
<dbReference type="Proteomes" id="UP001055420">
    <property type="component" value="Chromosome"/>
</dbReference>
<protein>
    <submittedName>
        <fullName evidence="1">Uncharacterized protein</fullName>
    </submittedName>
</protein>
<name>A0ABY4XN06_9BACT</name>
<dbReference type="EMBL" id="CP098805">
    <property type="protein sequence ID" value="USJ31397.1"/>
    <property type="molecule type" value="Genomic_DNA"/>
</dbReference>
<accession>A0ABY4XN06</accession>
<evidence type="ECO:0000313" key="1">
    <source>
        <dbReference type="EMBL" id="USJ31397.1"/>
    </source>
</evidence>
<evidence type="ECO:0000313" key="2">
    <source>
        <dbReference type="Proteomes" id="UP001055420"/>
    </source>
</evidence>
<proteinExistence type="predicted"/>
<organism evidence="1 2">
    <name type="scientific">Dyadobacter chenhuakuii</name>
    <dbReference type="NCBI Taxonomy" id="2909339"/>
    <lineage>
        <taxon>Bacteria</taxon>
        <taxon>Pseudomonadati</taxon>
        <taxon>Bacteroidota</taxon>
        <taxon>Cytophagia</taxon>
        <taxon>Cytophagales</taxon>
        <taxon>Spirosomataceae</taxon>
        <taxon>Dyadobacter</taxon>
    </lineage>
</organism>
<dbReference type="PANTHER" id="PTHR45632">
    <property type="entry name" value="LD33804P"/>
    <property type="match status" value="1"/>
</dbReference>
<reference evidence="1" key="1">
    <citation type="submission" date="2022-06" db="EMBL/GenBank/DDBJ databases">
        <title>Novel species in genus Dyadobacter.</title>
        <authorList>
            <person name="Ma C."/>
        </authorList>
    </citation>
    <scope>NUCLEOTIDE SEQUENCE</scope>
    <source>
        <strain evidence="1">CY22</strain>
    </source>
</reference>
<dbReference type="SUPFAM" id="SSF117281">
    <property type="entry name" value="Kelch motif"/>
    <property type="match status" value="2"/>
</dbReference>
<dbReference type="Gene3D" id="2.120.10.80">
    <property type="entry name" value="Kelch-type beta propeller"/>
    <property type="match status" value="2"/>
</dbReference>
<dbReference type="RefSeq" id="WP_235164437.1">
    <property type="nucleotide sequence ID" value="NZ_CP098805.1"/>
</dbReference>
<dbReference type="InterPro" id="IPR015915">
    <property type="entry name" value="Kelch-typ_b-propeller"/>
</dbReference>
<dbReference type="PANTHER" id="PTHR45632:SF5">
    <property type="entry name" value="KELCH-LIKE PROTEIN 22"/>
    <property type="match status" value="1"/>
</dbReference>
<sequence>MYSCYIPYSIAVEAISTSDSYKTWIVSAINDFNDKDTYLKFGENNSENAYGKLRIQFLTKENFLKNEGQGVFSFSSYDLTRVDSSFIFLNSDFQWTEGLMKKAIAYHVGQMLDLPYNGSDKESIMNPDLTQTYKGLSAGDIQSFQFKFNSALLSASITKGSVSARSISLIWNTNTPKEYYIKGSGLCWSSTNREPTINDEKNFYAGNKSGGWATGWNKRGSTVYFRSYFVTECETVYSPVIEIYVPESDTWEAGELAPFSSRRGAAVITTEGIFGKAFIIGGKLSSTNELTNEVWMHQPGLKAWKQVKSFPGTKREFATALLYQDKIYYGLGYVYQNFTYPIDWWEYNTTNDTWTKKENASPIGRPGAVGFSTSAGGILSLGLNVNTATTSTSTMLYNAANDSWSYLTNFPVSSGYKGYCTNNDTPYILLPTNRLIGFNKGGNYWFEADAFPFDNPTSNTIGNQENTMVACQGKIYYGSKNILDWFQYSPATNSWTKKSNSPTHFISTSTIYSIGDKIYVLDGTSKRVWEYNVD</sequence>